<evidence type="ECO:0000259" key="7">
    <source>
        <dbReference type="PROSITE" id="PS50115"/>
    </source>
</evidence>
<dbReference type="InterPro" id="IPR044519">
    <property type="entry name" value="ARF_GAP_AGD6/7"/>
</dbReference>
<gene>
    <name evidence="8" type="ORF">OLUC0939_LOCUS2874</name>
</gene>
<keyword evidence="2" id="KW-0479">Metal-binding</keyword>
<evidence type="ECO:0000256" key="1">
    <source>
        <dbReference type="ARBA" id="ARBA00022468"/>
    </source>
</evidence>
<dbReference type="GO" id="GO:0008270">
    <property type="term" value="F:zinc ion binding"/>
    <property type="evidence" value="ECO:0007669"/>
    <property type="project" value="UniProtKB-KW"/>
</dbReference>
<dbReference type="InterPro" id="IPR037278">
    <property type="entry name" value="ARFGAP/RecO"/>
</dbReference>
<dbReference type="SMART" id="SM00105">
    <property type="entry name" value="ArfGap"/>
    <property type="match status" value="1"/>
</dbReference>
<accession>A0A7R9XRC8</accession>
<keyword evidence="3 5" id="KW-0863">Zinc-finger</keyword>
<dbReference type="AlphaFoldDB" id="A0A7R9XRC8"/>
<keyword evidence="4" id="KW-0862">Zinc</keyword>
<dbReference type="Pfam" id="PF01412">
    <property type="entry name" value="ArfGap"/>
    <property type="match status" value="1"/>
</dbReference>
<dbReference type="InterPro" id="IPR038508">
    <property type="entry name" value="ArfGAP_dom_sf"/>
</dbReference>
<feature type="region of interest" description="Disordered" evidence="6">
    <location>
        <begin position="322"/>
        <end position="358"/>
    </location>
</feature>
<reference evidence="8" key="1">
    <citation type="submission" date="2021-01" db="EMBL/GenBank/DDBJ databases">
        <authorList>
            <person name="Corre E."/>
            <person name="Pelletier E."/>
            <person name="Niang G."/>
            <person name="Scheremetjew M."/>
            <person name="Finn R."/>
            <person name="Kale V."/>
            <person name="Holt S."/>
            <person name="Cochrane G."/>
            <person name="Meng A."/>
            <person name="Brown T."/>
            <person name="Cohen L."/>
        </authorList>
    </citation>
    <scope>NUCLEOTIDE SEQUENCE</scope>
    <source>
        <strain evidence="8">Clade-A-BCC118000</strain>
    </source>
</reference>
<evidence type="ECO:0000256" key="4">
    <source>
        <dbReference type="ARBA" id="ARBA00022833"/>
    </source>
</evidence>
<feature type="compositionally biased region" description="Acidic residues" evidence="6">
    <location>
        <begin position="453"/>
        <end position="464"/>
    </location>
</feature>
<protein>
    <recommendedName>
        <fullName evidence="7">Arf-GAP domain-containing protein</fullName>
    </recommendedName>
</protein>
<dbReference type="GO" id="GO:0005096">
    <property type="term" value="F:GTPase activator activity"/>
    <property type="evidence" value="ECO:0007669"/>
    <property type="project" value="UniProtKB-KW"/>
</dbReference>
<evidence type="ECO:0000256" key="6">
    <source>
        <dbReference type="SAM" id="MobiDB-lite"/>
    </source>
</evidence>
<dbReference type="SUPFAM" id="SSF57863">
    <property type="entry name" value="ArfGap/RecO-like zinc finger"/>
    <property type="match status" value="1"/>
</dbReference>
<feature type="region of interest" description="Disordered" evidence="6">
    <location>
        <begin position="206"/>
        <end position="230"/>
    </location>
</feature>
<feature type="compositionally biased region" description="Low complexity" evidence="6">
    <location>
        <begin position="173"/>
        <end position="185"/>
    </location>
</feature>
<keyword evidence="1" id="KW-0343">GTPase activation</keyword>
<dbReference type="PRINTS" id="PR00405">
    <property type="entry name" value="REVINTRACTNG"/>
</dbReference>
<feature type="region of interest" description="Disordered" evidence="6">
    <location>
        <begin position="121"/>
        <end position="185"/>
    </location>
</feature>
<feature type="compositionally biased region" description="Low complexity" evidence="6">
    <location>
        <begin position="398"/>
        <end position="435"/>
    </location>
</feature>
<dbReference type="Gene3D" id="1.10.220.150">
    <property type="entry name" value="Arf GTPase activating protein"/>
    <property type="match status" value="1"/>
</dbReference>
<dbReference type="GO" id="GO:0016192">
    <property type="term" value="P:vesicle-mediated transport"/>
    <property type="evidence" value="ECO:0007669"/>
    <property type="project" value="InterPro"/>
</dbReference>
<feature type="compositionally biased region" description="Gly residues" evidence="6">
    <location>
        <begin position="217"/>
        <end position="228"/>
    </location>
</feature>
<feature type="region of interest" description="Disordered" evidence="6">
    <location>
        <begin position="374"/>
        <end position="464"/>
    </location>
</feature>
<proteinExistence type="predicted"/>
<dbReference type="InterPro" id="IPR001164">
    <property type="entry name" value="ArfGAP_dom"/>
</dbReference>
<evidence type="ECO:0000256" key="2">
    <source>
        <dbReference type="ARBA" id="ARBA00022723"/>
    </source>
</evidence>
<sequence>MASPDARDALRALQRADGNAQCADCETKNPQWASVSHGAFVCLECSGVHRSLGVHVSFVRSASMDSWSAAQLAKMRAGGNDALNAFLERHGVPRRTAIKEKYNSDAARVFREKVAAEANGEAWTKPTRVERGVRREDAETRRDAEGRGRGHGGDGGGGNDGGIDDGRGRGRAGARPGEEYTASEYAASAAQKDAFFARQQALNANKPEGLHPSQGGKYVGFGSGGGGAPRQEDEFEAIIGQVSNVTSKLGQFTMSAANRAAQATSSIVSNISDGDYDQLQHRASQTATVAANKASELAKQGWGFFKAVSGQAMKSIETLTSDIPTTGFDDGFPRGGNSADPQYAQRQNDGWGAGWDDAERRDRDPVAAQRDDFFARKQAENSHRPSNLPPSQGGKYAGFGSSSSFQSAQSQPRPQPQRANQNASRSSSRTQSASALDEWGVSDSEEEKSAKEPDEDWGDDDWGK</sequence>
<feature type="compositionally biased region" description="Basic and acidic residues" evidence="6">
    <location>
        <begin position="127"/>
        <end position="152"/>
    </location>
</feature>
<name>A0A7R9XRC8_9CHLO</name>
<dbReference type="FunFam" id="1.10.220.150:FF:000014">
    <property type="entry name" value="ADP-ribosylation factor GTPase-activating protein"/>
    <property type="match status" value="1"/>
</dbReference>
<organism evidence="8">
    <name type="scientific">Ostreococcus sp. 'lucimarinus'</name>
    <dbReference type="NCBI Taxonomy" id="242159"/>
    <lineage>
        <taxon>Eukaryota</taxon>
        <taxon>Viridiplantae</taxon>
        <taxon>Chlorophyta</taxon>
        <taxon>Mamiellophyceae</taxon>
        <taxon>Mamiellales</taxon>
        <taxon>Bathycoccaceae</taxon>
        <taxon>Ostreococcus</taxon>
    </lineage>
</organism>
<evidence type="ECO:0000313" key="8">
    <source>
        <dbReference type="EMBL" id="CAD8222151.1"/>
    </source>
</evidence>
<evidence type="ECO:0000256" key="5">
    <source>
        <dbReference type="PROSITE-ProRule" id="PRU00288"/>
    </source>
</evidence>
<dbReference type="PROSITE" id="PS50115">
    <property type="entry name" value="ARFGAP"/>
    <property type="match status" value="1"/>
</dbReference>
<dbReference type="EMBL" id="HBDX01003308">
    <property type="protein sequence ID" value="CAD8222151.1"/>
    <property type="molecule type" value="Transcribed_RNA"/>
</dbReference>
<dbReference type="CDD" id="cd08830">
    <property type="entry name" value="ArfGap_ArfGap1"/>
    <property type="match status" value="1"/>
</dbReference>
<feature type="domain" description="Arf-GAP" evidence="7">
    <location>
        <begin position="7"/>
        <end position="123"/>
    </location>
</feature>
<feature type="compositionally biased region" description="Basic and acidic residues" evidence="6">
    <location>
        <begin position="374"/>
        <end position="383"/>
    </location>
</feature>
<evidence type="ECO:0000256" key="3">
    <source>
        <dbReference type="ARBA" id="ARBA00022771"/>
    </source>
</evidence>
<dbReference type="PANTHER" id="PTHR47021:SF4">
    <property type="entry name" value="ADP-RIBOSYLATION FACTOR GTPASE-ACTIVATING PROTEIN AGD6-RELATED"/>
    <property type="match status" value="1"/>
</dbReference>
<dbReference type="PANTHER" id="PTHR47021">
    <property type="entry name" value="ADP-RIBOSYLATION FACTOR GTPASE-ACTIVATING PROTEIN AGD6-RELATED"/>
    <property type="match status" value="1"/>
</dbReference>